<gene>
    <name evidence="7" type="ORF">A2557_03120</name>
</gene>
<dbReference type="Pfam" id="PF00700">
    <property type="entry name" value="Flagellin_C"/>
    <property type="match status" value="1"/>
</dbReference>
<dbReference type="AlphaFoldDB" id="A0A1F6GRD8"/>
<protein>
    <recommendedName>
        <fullName evidence="3">Flagellin</fullName>
    </recommendedName>
</protein>
<evidence type="ECO:0000256" key="2">
    <source>
        <dbReference type="ARBA" id="ARBA00023143"/>
    </source>
</evidence>
<evidence type="ECO:0000256" key="4">
    <source>
        <dbReference type="SAM" id="MobiDB-lite"/>
    </source>
</evidence>
<dbReference type="PANTHER" id="PTHR42792">
    <property type="entry name" value="FLAGELLIN"/>
    <property type="match status" value="1"/>
</dbReference>
<feature type="compositionally biased region" description="Polar residues" evidence="4">
    <location>
        <begin position="1"/>
        <end position="14"/>
    </location>
</feature>
<feature type="domain" description="Flagellin N-terminal" evidence="5">
    <location>
        <begin position="5"/>
        <end position="143"/>
    </location>
</feature>
<dbReference type="GO" id="GO:0005198">
    <property type="term" value="F:structural molecule activity"/>
    <property type="evidence" value="ECO:0007669"/>
    <property type="project" value="UniProtKB-UniRule"/>
</dbReference>
<dbReference type="PRINTS" id="PR00207">
    <property type="entry name" value="FLAGELLIN"/>
</dbReference>
<evidence type="ECO:0000313" key="8">
    <source>
        <dbReference type="Proteomes" id="UP000177583"/>
    </source>
</evidence>
<comment type="caution">
    <text evidence="7">The sequence shown here is derived from an EMBL/GenBank/DDBJ whole genome shotgun (WGS) entry which is preliminary data.</text>
</comment>
<dbReference type="Proteomes" id="UP000177583">
    <property type="component" value="Unassembled WGS sequence"/>
</dbReference>
<evidence type="ECO:0000259" key="5">
    <source>
        <dbReference type="Pfam" id="PF00669"/>
    </source>
</evidence>
<dbReference type="SUPFAM" id="SSF64518">
    <property type="entry name" value="Phase 1 flagellin"/>
    <property type="match status" value="1"/>
</dbReference>
<feature type="domain" description="Flagellin C-terminal" evidence="6">
    <location>
        <begin position="397"/>
        <end position="482"/>
    </location>
</feature>
<reference evidence="7 8" key="1">
    <citation type="journal article" date="2016" name="Nat. Commun.">
        <title>Thousands of microbial genomes shed light on interconnected biogeochemical processes in an aquifer system.</title>
        <authorList>
            <person name="Anantharaman K."/>
            <person name="Brown C.T."/>
            <person name="Hug L.A."/>
            <person name="Sharon I."/>
            <person name="Castelle C.J."/>
            <person name="Probst A.J."/>
            <person name="Thomas B.C."/>
            <person name="Singh A."/>
            <person name="Wilkins M.J."/>
            <person name="Karaoz U."/>
            <person name="Brodie E.L."/>
            <person name="Williams K.H."/>
            <person name="Hubbard S.S."/>
            <person name="Banfield J.F."/>
        </authorList>
    </citation>
    <scope>NUCLEOTIDE SEQUENCE [LARGE SCALE GENOMIC DNA]</scope>
</reference>
<proteinExistence type="inferred from homology"/>
<comment type="subcellular location">
    <subcellularLocation>
        <location evidence="3">Secreted</location>
    </subcellularLocation>
    <subcellularLocation>
        <location evidence="3">Bacterial flagellum</location>
    </subcellularLocation>
</comment>
<feature type="region of interest" description="Disordered" evidence="4">
    <location>
        <begin position="1"/>
        <end position="26"/>
    </location>
</feature>
<name>A0A1F6GRD8_9PROT</name>
<dbReference type="InterPro" id="IPR001492">
    <property type="entry name" value="Flagellin"/>
</dbReference>
<dbReference type="GO" id="GO:0005576">
    <property type="term" value="C:extracellular region"/>
    <property type="evidence" value="ECO:0007669"/>
    <property type="project" value="UniProtKB-SubCell"/>
</dbReference>
<dbReference type="InterPro" id="IPR046358">
    <property type="entry name" value="Flagellin_C"/>
</dbReference>
<comment type="function">
    <text evidence="3">Flagellin is the subunit protein which polymerizes to form the filaments of bacterial flagella.</text>
</comment>
<dbReference type="EMBL" id="MFNF01000043">
    <property type="protein sequence ID" value="OGH00640.1"/>
    <property type="molecule type" value="Genomic_DNA"/>
</dbReference>
<comment type="similarity">
    <text evidence="1 3">Belongs to the bacterial flagellin family.</text>
</comment>
<dbReference type="GO" id="GO:0009288">
    <property type="term" value="C:bacterial-type flagellum"/>
    <property type="evidence" value="ECO:0007669"/>
    <property type="project" value="UniProtKB-SubCell"/>
</dbReference>
<organism evidence="7 8">
    <name type="scientific">Candidatus Lambdaproteobacteria bacterium RIFOXYD2_FULL_56_26</name>
    <dbReference type="NCBI Taxonomy" id="1817773"/>
    <lineage>
        <taxon>Bacteria</taxon>
        <taxon>Pseudomonadati</taxon>
        <taxon>Pseudomonadota</taxon>
        <taxon>Candidatus Lambdaproteobacteria</taxon>
    </lineage>
</organism>
<dbReference type="InterPro" id="IPR001029">
    <property type="entry name" value="Flagellin_N"/>
</dbReference>
<dbReference type="Pfam" id="PF00669">
    <property type="entry name" value="Flagellin_N"/>
    <property type="match status" value="1"/>
</dbReference>
<dbReference type="InterPro" id="IPR042187">
    <property type="entry name" value="Flagellin_C_sub2"/>
</dbReference>
<dbReference type="Gene3D" id="6.10.10.10">
    <property type="entry name" value="Flagellar export chaperone, C-terminal domain"/>
    <property type="match status" value="1"/>
</dbReference>
<sequence length="485" mass="50451">MSLRINHNTSSLNAHRNLVKNDKRAESSLEKLSSGLSINRAGDAPASLVASEQMRSQIASLDQAVKNSETSVSMVQTAEGALTEVNNLLVGMRQLAIHAANEGANDAVMLEADQTEIGSKVSAIDRIAQSTSFGKRKLLDGSNGVSGTAIGNGLSFVNASTKTQSSGDKGYDVVITQESSAASLAGTQALTLEAVKAGEVLSVVEGGKSATYTTKSSDTVESAIKNFAEAARKSELAVEISGDNAGKISIMHKNHGSGYSLQASSSTAGILSTEANSLTTAMNGTDLMGTINGEAAIGTGDTMTGLVGNQTTENLSVRFRRPEGVQPFGGPTNVGIVTVAQNALTFQVGPDAGQTVRISLQNMSSNQLGRGVANQSGFENLGGIDVRSAKGAQDTLALIDQSINEVSRTRSELGSFQKNTLETNIATLRTTQENMVAAESSIRDTDMALELAEYTRSELMKQSSAAMLSSANSSPGKVFSLILDK</sequence>
<evidence type="ECO:0000256" key="1">
    <source>
        <dbReference type="ARBA" id="ARBA00005709"/>
    </source>
</evidence>
<accession>A0A1F6GRD8</accession>
<keyword evidence="2 3" id="KW-0975">Bacterial flagellum</keyword>
<evidence type="ECO:0000256" key="3">
    <source>
        <dbReference type="RuleBase" id="RU362073"/>
    </source>
</evidence>
<evidence type="ECO:0000259" key="6">
    <source>
        <dbReference type="Pfam" id="PF00700"/>
    </source>
</evidence>
<evidence type="ECO:0000313" key="7">
    <source>
        <dbReference type="EMBL" id="OGH00640.1"/>
    </source>
</evidence>
<keyword evidence="3" id="KW-0964">Secreted</keyword>
<dbReference type="PANTHER" id="PTHR42792:SF2">
    <property type="entry name" value="FLAGELLIN"/>
    <property type="match status" value="1"/>
</dbReference>
<dbReference type="Gene3D" id="1.20.1330.10">
    <property type="entry name" value="f41 fragment of flagellin, N-terminal domain"/>
    <property type="match status" value="2"/>
</dbReference>